<reference evidence="5" key="1">
    <citation type="journal article" date="2020" name="Stud. Mycol.">
        <title>101 Dothideomycetes genomes: a test case for predicting lifestyles and emergence of pathogens.</title>
        <authorList>
            <person name="Haridas S."/>
            <person name="Albert R."/>
            <person name="Binder M."/>
            <person name="Bloem J."/>
            <person name="Labutti K."/>
            <person name="Salamov A."/>
            <person name="Andreopoulos B."/>
            <person name="Baker S."/>
            <person name="Barry K."/>
            <person name="Bills G."/>
            <person name="Bluhm B."/>
            <person name="Cannon C."/>
            <person name="Castanera R."/>
            <person name="Culley D."/>
            <person name="Daum C."/>
            <person name="Ezra D."/>
            <person name="Gonzalez J."/>
            <person name="Henrissat B."/>
            <person name="Kuo A."/>
            <person name="Liang C."/>
            <person name="Lipzen A."/>
            <person name="Lutzoni F."/>
            <person name="Magnuson J."/>
            <person name="Mondo S."/>
            <person name="Nolan M."/>
            <person name="Ohm R."/>
            <person name="Pangilinan J."/>
            <person name="Park H.-J."/>
            <person name="Ramirez L."/>
            <person name="Alfaro M."/>
            <person name="Sun H."/>
            <person name="Tritt A."/>
            <person name="Yoshinaga Y."/>
            <person name="Zwiers L.-H."/>
            <person name="Turgeon B."/>
            <person name="Goodwin S."/>
            <person name="Spatafora J."/>
            <person name="Crous P."/>
            <person name="Grigoriev I."/>
        </authorList>
    </citation>
    <scope>NUCLEOTIDE SEQUENCE</scope>
    <source>
        <strain evidence="5">CBS 675.92</strain>
    </source>
</reference>
<keyword evidence="3" id="KW-0732">Signal</keyword>
<evidence type="ECO:0000256" key="1">
    <source>
        <dbReference type="ARBA" id="ARBA00022837"/>
    </source>
</evidence>
<dbReference type="Pfam" id="PF13202">
    <property type="entry name" value="EF-hand_5"/>
    <property type="match status" value="1"/>
</dbReference>
<name>A0A6A5TDH0_9PLEO</name>
<dbReference type="GO" id="GO:0005509">
    <property type="term" value="F:calcium ion binding"/>
    <property type="evidence" value="ECO:0007669"/>
    <property type="project" value="InterPro"/>
</dbReference>
<dbReference type="InterPro" id="IPR002048">
    <property type="entry name" value="EF_hand_dom"/>
</dbReference>
<dbReference type="AlphaFoldDB" id="A0A6A5TDH0"/>
<dbReference type="EMBL" id="ML977027">
    <property type="protein sequence ID" value="KAF1950244.1"/>
    <property type="molecule type" value="Genomic_DNA"/>
</dbReference>
<dbReference type="SUPFAM" id="SSF47473">
    <property type="entry name" value="EF-hand"/>
    <property type="match status" value="1"/>
</dbReference>
<gene>
    <name evidence="5" type="ORF">CC80DRAFT_427150</name>
</gene>
<dbReference type="Gene3D" id="1.10.238.10">
    <property type="entry name" value="EF-hand"/>
    <property type="match status" value="1"/>
</dbReference>
<dbReference type="PROSITE" id="PS50222">
    <property type="entry name" value="EF_HAND_2"/>
    <property type="match status" value="1"/>
</dbReference>
<proteinExistence type="predicted"/>
<dbReference type="PROSITE" id="PS51257">
    <property type="entry name" value="PROKAR_LIPOPROTEIN"/>
    <property type="match status" value="1"/>
</dbReference>
<protein>
    <recommendedName>
        <fullName evidence="4">EF-hand domain-containing protein</fullName>
    </recommendedName>
</protein>
<feature type="signal peptide" evidence="3">
    <location>
        <begin position="1"/>
        <end position="19"/>
    </location>
</feature>
<dbReference type="OrthoDB" id="3799936at2759"/>
<evidence type="ECO:0000259" key="4">
    <source>
        <dbReference type="PROSITE" id="PS50222"/>
    </source>
</evidence>
<dbReference type="Proteomes" id="UP000800035">
    <property type="component" value="Unassembled WGS sequence"/>
</dbReference>
<evidence type="ECO:0000256" key="2">
    <source>
        <dbReference type="SAM" id="MobiDB-lite"/>
    </source>
</evidence>
<feature type="chain" id="PRO_5025591832" description="EF-hand domain-containing protein" evidence="3">
    <location>
        <begin position="20"/>
        <end position="175"/>
    </location>
</feature>
<dbReference type="PROSITE" id="PS00018">
    <property type="entry name" value="EF_HAND_1"/>
    <property type="match status" value="1"/>
</dbReference>
<keyword evidence="1" id="KW-0106">Calcium</keyword>
<dbReference type="InterPro" id="IPR011992">
    <property type="entry name" value="EF-hand-dom_pair"/>
</dbReference>
<keyword evidence="6" id="KW-1185">Reference proteome</keyword>
<dbReference type="CDD" id="cd00051">
    <property type="entry name" value="EFh"/>
    <property type="match status" value="1"/>
</dbReference>
<organism evidence="5 6">
    <name type="scientific">Byssothecium circinans</name>
    <dbReference type="NCBI Taxonomy" id="147558"/>
    <lineage>
        <taxon>Eukaryota</taxon>
        <taxon>Fungi</taxon>
        <taxon>Dikarya</taxon>
        <taxon>Ascomycota</taxon>
        <taxon>Pezizomycotina</taxon>
        <taxon>Dothideomycetes</taxon>
        <taxon>Pleosporomycetidae</taxon>
        <taxon>Pleosporales</taxon>
        <taxon>Massarineae</taxon>
        <taxon>Massarinaceae</taxon>
        <taxon>Byssothecium</taxon>
    </lineage>
</organism>
<evidence type="ECO:0000313" key="5">
    <source>
        <dbReference type="EMBL" id="KAF1950244.1"/>
    </source>
</evidence>
<evidence type="ECO:0000313" key="6">
    <source>
        <dbReference type="Proteomes" id="UP000800035"/>
    </source>
</evidence>
<accession>A0A6A5TDH0</accession>
<feature type="region of interest" description="Disordered" evidence="2">
    <location>
        <begin position="151"/>
        <end position="175"/>
    </location>
</feature>
<evidence type="ECO:0000256" key="3">
    <source>
        <dbReference type="SAM" id="SignalP"/>
    </source>
</evidence>
<feature type="domain" description="EF-hand" evidence="4">
    <location>
        <begin position="128"/>
        <end position="163"/>
    </location>
</feature>
<dbReference type="InterPro" id="IPR018247">
    <property type="entry name" value="EF_Hand_1_Ca_BS"/>
</dbReference>
<sequence length="175" mass="19276">MKGSIFIFLSAVILQLTAACCSFKGLSSCCGKGKCNIFCCNCNGGCKSKCDCWFAGCWTTCSPNSPICRTSCADNRPKDCPTHEQMAALHNSITPQSVQTDDDMFNEVDINGIGHFTYQEFLARTEWEDNEASKKHFAKFDRNGDGVITVEEMREEPSSPDADIRPSSLAEKSEL</sequence>